<keyword evidence="6" id="KW-0067">ATP-binding</keyword>
<dbReference type="Gene3D" id="3.30.200.20">
    <property type="entry name" value="Phosphorylase Kinase, domain 1"/>
    <property type="match status" value="1"/>
</dbReference>
<dbReference type="Proteomes" id="UP000274922">
    <property type="component" value="Unassembled WGS sequence"/>
</dbReference>
<dbReference type="OrthoDB" id="2158884at2759"/>
<comment type="subcellular location">
    <subcellularLocation>
        <location evidence="1">Nucleus</location>
    </subcellularLocation>
</comment>
<dbReference type="GO" id="GO:0005634">
    <property type="term" value="C:nucleus"/>
    <property type="evidence" value="ECO:0007669"/>
    <property type="project" value="UniProtKB-SubCell"/>
</dbReference>
<evidence type="ECO:0000256" key="7">
    <source>
        <dbReference type="ARBA" id="ARBA00023242"/>
    </source>
</evidence>
<evidence type="ECO:0000313" key="10">
    <source>
        <dbReference type="EMBL" id="RKP03878.1"/>
    </source>
</evidence>
<evidence type="ECO:0000313" key="12">
    <source>
        <dbReference type="Proteomes" id="UP000274922"/>
    </source>
</evidence>
<dbReference type="GO" id="GO:0005524">
    <property type="term" value="F:ATP binding"/>
    <property type="evidence" value="ECO:0007669"/>
    <property type="project" value="UniProtKB-KW"/>
</dbReference>
<evidence type="ECO:0000313" key="9">
    <source>
        <dbReference type="EMBL" id="RKO96690.1"/>
    </source>
</evidence>
<feature type="non-terminal residue" evidence="9">
    <location>
        <position position="306"/>
    </location>
</feature>
<evidence type="ECO:0000256" key="4">
    <source>
        <dbReference type="ARBA" id="ARBA00022741"/>
    </source>
</evidence>
<dbReference type="EMBL" id="ML014117">
    <property type="protein sequence ID" value="RKP03878.1"/>
    <property type="molecule type" value="Genomic_DNA"/>
</dbReference>
<proteinExistence type="predicted"/>
<dbReference type="Gene3D" id="1.10.510.10">
    <property type="entry name" value="Transferase(Phosphotransferase) domain 1"/>
    <property type="match status" value="1"/>
</dbReference>
<dbReference type="FunFam" id="3.30.200.20:FF:000545">
    <property type="entry name" value="CMGC family protein kinase"/>
    <property type="match status" value="1"/>
</dbReference>
<dbReference type="STRING" id="1555241.A0A4P9WYT1"/>
<evidence type="ECO:0000313" key="11">
    <source>
        <dbReference type="Proteomes" id="UP000268535"/>
    </source>
</evidence>
<dbReference type="PROSITE" id="PS00108">
    <property type="entry name" value="PROTEIN_KINASE_ST"/>
    <property type="match status" value="1"/>
</dbReference>
<keyword evidence="2" id="KW-0723">Serine/threonine-protein kinase</keyword>
<accession>A0A4P9WYT1</accession>
<dbReference type="PANTHER" id="PTHR24055">
    <property type="entry name" value="MITOGEN-ACTIVATED PROTEIN KINASE"/>
    <property type="match status" value="1"/>
</dbReference>
<dbReference type="EMBL" id="ML009698">
    <property type="protein sequence ID" value="RKO96690.1"/>
    <property type="molecule type" value="Genomic_DNA"/>
</dbReference>
<dbReference type="InterPro" id="IPR011009">
    <property type="entry name" value="Kinase-like_dom_sf"/>
</dbReference>
<evidence type="ECO:0000259" key="8">
    <source>
        <dbReference type="PROSITE" id="PS50011"/>
    </source>
</evidence>
<sequence>MNKYQVIKKCGDGSFGVVLKARHRETGEMLAIKQMKKKFMTWKECISLREVKSLQKLTKHPNIIRLLEVIREQATDELYFVFEYMDANLFQKMKEQHGQFWPESALKQMIYQVLQGLQYMHSQGFFHRDLKPENLLVRGDIVKIADFGLAKEIRSKPPYTDYVSTRWYRAPEIVLRSPKYNSPIDLWALGAIIVELFTMRPLFPGATDMDQIFKIIQVLGDPKEHPIAYDKTAPSSPLSYHGGGQWPDGIALAAQLGFRFQTIANAPLCHYVPNASISALQLIADLLLYEPRARPTASQCLNYVWF</sequence>
<dbReference type="Pfam" id="PF00069">
    <property type="entry name" value="Pkinase"/>
    <property type="match status" value="1"/>
</dbReference>
<keyword evidence="4" id="KW-0547">Nucleotide-binding</keyword>
<reference evidence="10" key="2">
    <citation type="submission" date="2018-04" db="EMBL/GenBank/DDBJ databases">
        <title>Leveraging single-cell genomics to expand the Fungal Tree of Life.</title>
        <authorList>
            <consortium name="DOE Joint Genome Institute"/>
            <person name="Ahrendt S.R."/>
            <person name="Quandt C.A."/>
            <person name="Ciobanu D."/>
            <person name="Clum A."/>
            <person name="Salamov A."/>
            <person name="Andreopoulos B."/>
            <person name="Cheng J.-F."/>
            <person name="Woyke T."/>
            <person name="Pelin A."/>
            <person name="Henrissat B."/>
            <person name="Benny G.L."/>
            <person name="Smith M.E."/>
            <person name="James T.Y."/>
            <person name="Grigoriev I.V."/>
        </authorList>
    </citation>
    <scope>NUCLEOTIDE SEQUENCE</scope>
    <source>
        <strain evidence="10">ATCC 52028</strain>
    </source>
</reference>
<keyword evidence="3" id="KW-0808">Transferase</keyword>
<evidence type="ECO:0000256" key="6">
    <source>
        <dbReference type="ARBA" id="ARBA00022840"/>
    </source>
</evidence>
<evidence type="ECO:0000256" key="5">
    <source>
        <dbReference type="ARBA" id="ARBA00022777"/>
    </source>
</evidence>
<evidence type="ECO:0000256" key="1">
    <source>
        <dbReference type="ARBA" id="ARBA00004123"/>
    </source>
</evidence>
<dbReference type="InterPro" id="IPR000719">
    <property type="entry name" value="Prot_kinase_dom"/>
</dbReference>
<dbReference type="FunFam" id="1.10.510.10:FF:000624">
    <property type="entry name" value="Mitogen-activated protein kinase"/>
    <property type="match status" value="1"/>
</dbReference>
<feature type="domain" description="Protein kinase" evidence="8">
    <location>
        <begin position="4"/>
        <end position="306"/>
    </location>
</feature>
<dbReference type="GO" id="GO:0004674">
    <property type="term" value="F:protein serine/threonine kinase activity"/>
    <property type="evidence" value="ECO:0007669"/>
    <property type="project" value="UniProtKB-KW"/>
</dbReference>
<dbReference type="InterPro" id="IPR008271">
    <property type="entry name" value="Ser/Thr_kinase_AS"/>
</dbReference>
<dbReference type="AlphaFoldDB" id="A0A4P9WYT1"/>
<dbReference type="SUPFAM" id="SSF56112">
    <property type="entry name" value="Protein kinase-like (PK-like)"/>
    <property type="match status" value="1"/>
</dbReference>
<keyword evidence="5 9" id="KW-0418">Kinase</keyword>
<gene>
    <name evidence="9" type="ORF">CAUPRSCDRAFT_4642</name>
    <name evidence="10" type="ORF">CXG81DRAFT_2814</name>
</gene>
<keyword evidence="7" id="KW-0539">Nucleus</keyword>
<dbReference type="CDD" id="cd07830">
    <property type="entry name" value="STKc_MAK_like"/>
    <property type="match status" value="1"/>
</dbReference>
<dbReference type="InterPro" id="IPR050117">
    <property type="entry name" value="MAPK"/>
</dbReference>
<dbReference type="SMART" id="SM00220">
    <property type="entry name" value="S_TKc"/>
    <property type="match status" value="1"/>
</dbReference>
<keyword evidence="12" id="KW-1185">Reference proteome</keyword>
<organism evidence="9 11">
    <name type="scientific">Caulochytrium protostelioides</name>
    <dbReference type="NCBI Taxonomy" id="1555241"/>
    <lineage>
        <taxon>Eukaryota</taxon>
        <taxon>Fungi</taxon>
        <taxon>Fungi incertae sedis</taxon>
        <taxon>Chytridiomycota</taxon>
        <taxon>Chytridiomycota incertae sedis</taxon>
        <taxon>Chytridiomycetes</taxon>
        <taxon>Caulochytriales</taxon>
        <taxon>Caulochytriaceae</taxon>
        <taxon>Caulochytrium</taxon>
    </lineage>
</organism>
<protein>
    <submittedName>
        <fullName evidence="9">Pkinase-domain-containing protein</fullName>
    </submittedName>
</protein>
<dbReference type="Proteomes" id="UP000268535">
    <property type="component" value="Unassembled WGS sequence"/>
</dbReference>
<evidence type="ECO:0000256" key="3">
    <source>
        <dbReference type="ARBA" id="ARBA00022679"/>
    </source>
</evidence>
<evidence type="ECO:0000256" key="2">
    <source>
        <dbReference type="ARBA" id="ARBA00022527"/>
    </source>
</evidence>
<reference evidence="9" key="3">
    <citation type="submission" date="2018-08" db="EMBL/GenBank/DDBJ databases">
        <title>Leveraging single-cell genomics to expand the Fungal Tree of Life.</title>
        <authorList>
            <consortium name="DOE Joint Genome Institute"/>
            <person name="Ahrendt S.R."/>
            <person name="Quandt C.A."/>
            <person name="Ciobanu D."/>
            <person name="Clum A."/>
            <person name="Salamov A."/>
            <person name="Andreopoulos B."/>
            <person name="Cheng J.-F."/>
            <person name="Woyke T."/>
            <person name="Pelin A."/>
            <person name="Henrissat B."/>
            <person name="Reynolds N."/>
            <person name="Benny G.L."/>
            <person name="Smith M.E."/>
            <person name="James T.Y."/>
            <person name="Grigoriev I.V."/>
        </authorList>
    </citation>
    <scope>NUCLEOTIDE SEQUENCE</scope>
    <source>
        <strain evidence="9">ATCC 52028</strain>
    </source>
</reference>
<name>A0A4P9WYT1_9FUNG</name>
<reference evidence="11 12" key="1">
    <citation type="journal article" date="2018" name="Nat. Microbiol.">
        <title>Leveraging single-cell genomics to expand the fungal tree of life.</title>
        <authorList>
            <person name="Ahrendt S.R."/>
            <person name="Quandt C.A."/>
            <person name="Ciobanu D."/>
            <person name="Clum A."/>
            <person name="Salamov A."/>
            <person name="Andreopoulos B."/>
            <person name="Cheng J.F."/>
            <person name="Woyke T."/>
            <person name="Pelin A."/>
            <person name="Henrissat B."/>
            <person name="Reynolds N.K."/>
            <person name="Benny G.L."/>
            <person name="Smith M.E."/>
            <person name="James T.Y."/>
            <person name="Grigoriev I.V."/>
        </authorList>
    </citation>
    <scope>NUCLEOTIDE SEQUENCE [LARGE SCALE GENOMIC DNA]</scope>
    <source>
        <strain evidence="11 12">ATCC 52028</strain>
    </source>
</reference>
<dbReference type="PROSITE" id="PS50011">
    <property type="entry name" value="PROTEIN_KINASE_DOM"/>
    <property type="match status" value="1"/>
</dbReference>